<sequence>MLDQGTAPPVTGDKQPSRLPATGFGARLMRRKPVERLVAEGGQGEGGSLRRSLGMWQLTMISIGATLGTGIFVVLGEAVPSAGPAVVISFVLAGITALFSALSYAELAGTIPVSGSSYSYAYATLGEIIAWVCGWCLILEYGVSVAAVAVGWGQYLNELLDGTIGVTIPDALANPPGTDGGIFNLPALLVVLLCMAFLIGGAKESARANTIMVGVKIVALLLFCAVAFTGIRAGNYAPFMPLGLGGVSAAGATLFFSYIGFDAASTAGEEAKNPKKDLPKAIMLSLLIVTVLYVLVAAVAVGAMPWGDFEGSEAALAGIMKDVTGQSFWAVLLAAGAVIAIASVVLTVLYGQTRILFAMSRDGLVPKTFAKVNRKGVPMANTVIVSLFCGVLAAAVPLGQLADATSIGTLFAFALVNVAVIVLRFTRPDMHRSFRVPLSGVRIPVGGTQVPLGMIFPVLGFAMCVYMMMSLDVITWEVFGAWMLLGLLIYFAYGMRSSRLATEGAAGATPATEPAAAKAGAKAVAKAGTKAGVKTAAKAGAKAGAGTAKKAAAPAEKAETAENTAGSEVTPGTKAAGKGRPKPQKKARGKKATAKAAAPAEAKDASTPKAEAGEKAAEKPADKTAEKNADKAAAPAESATAAPAEAAPAAATGAEAEKKADAEPAEKAEAKSAAEAGDTAEEKPATEAAEAADAGEKK</sequence>
<feature type="transmembrane region" description="Helical" evidence="6">
    <location>
        <begin position="239"/>
        <end position="261"/>
    </location>
</feature>
<evidence type="ECO:0000256" key="1">
    <source>
        <dbReference type="ARBA" id="ARBA00004141"/>
    </source>
</evidence>
<feature type="region of interest" description="Disordered" evidence="5">
    <location>
        <begin position="544"/>
        <end position="698"/>
    </location>
</feature>
<feature type="transmembrane region" description="Helical" evidence="6">
    <location>
        <begin position="377"/>
        <end position="398"/>
    </location>
</feature>
<feature type="transmembrane region" description="Helical" evidence="6">
    <location>
        <begin position="85"/>
        <end position="107"/>
    </location>
</feature>
<dbReference type="Proteomes" id="UP000646244">
    <property type="component" value="Unassembled WGS sequence"/>
</dbReference>
<evidence type="ECO:0000256" key="4">
    <source>
        <dbReference type="ARBA" id="ARBA00023136"/>
    </source>
</evidence>
<dbReference type="PANTHER" id="PTHR43243">
    <property type="entry name" value="INNER MEMBRANE TRANSPORTER YGJI-RELATED"/>
    <property type="match status" value="1"/>
</dbReference>
<dbReference type="GO" id="GO:0016020">
    <property type="term" value="C:membrane"/>
    <property type="evidence" value="ECO:0007669"/>
    <property type="project" value="UniProtKB-SubCell"/>
</dbReference>
<evidence type="ECO:0000256" key="3">
    <source>
        <dbReference type="ARBA" id="ARBA00022989"/>
    </source>
</evidence>
<comment type="caution">
    <text evidence="7">The sequence shown here is derived from an EMBL/GenBank/DDBJ whole genome shotgun (WGS) entry which is preliminary data.</text>
</comment>
<dbReference type="AlphaFoldDB" id="A0A918TDA8"/>
<feature type="transmembrane region" description="Helical" evidence="6">
    <location>
        <begin position="128"/>
        <end position="152"/>
    </location>
</feature>
<feature type="transmembrane region" description="Helical" evidence="6">
    <location>
        <begin position="282"/>
        <end position="307"/>
    </location>
</feature>
<evidence type="ECO:0000256" key="5">
    <source>
        <dbReference type="SAM" id="MobiDB-lite"/>
    </source>
</evidence>
<dbReference type="GO" id="GO:0015171">
    <property type="term" value="F:amino acid transmembrane transporter activity"/>
    <property type="evidence" value="ECO:0007669"/>
    <property type="project" value="TreeGrafter"/>
</dbReference>
<feature type="compositionally biased region" description="Low complexity" evidence="5">
    <location>
        <begin position="631"/>
        <end position="654"/>
    </location>
</feature>
<gene>
    <name evidence="7" type="ORF">GCM10010507_17000</name>
</gene>
<feature type="transmembrane region" description="Helical" evidence="6">
    <location>
        <begin position="182"/>
        <end position="201"/>
    </location>
</feature>
<feature type="transmembrane region" description="Helical" evidence="6">
    <location>
        <begin position="474"/>
        <end position="493"/>
    </location>
</feature>
<accession>A0A918TDA8</accession>
<dbReference type="Gene3D" id="1.20.1740.10">
    <property type="entry name" value="Amino acid/polyamine transporter I"/>
    <property type="match status" value="1"/>
</dbReference>
<reference evidence="7" key="1">
    <citation type="journal article" date="2014" name="Int. J. Syst. Evol. Microbiol.">
        <title>Complete genome sequence of Corynebacterium casei LMG S-19264T (=DSM 44701T), isolated from a smear-ripened cheese.</title>
        <authorList>
            <consortium name="US DOE Joint Genome Institute (JGI-PGF)"/>
            <person name="Walter F."/>
            <person name="Albersmeier A."/>
            <person name="Kalinowski J."/>
            <person name="Ruckert C."/>
        </authorList>
    </citation>
    <scope>NUCLEOTIDE SEQUENCE</scope>
    <source>
        <strain evidence="7">JCM 4633</strain>
    </source>
</reference>
<feature type="compositionally biased region" description="Low complexity" evidence="5">
    <location>
        <begin position="544"/>
        <end position="566"/>
    </location>
</feature>
<evidence type="ECO:0000256" key="2">
    <source>
        <dbReference type="ARBA" id="ARBA00022692"/>
    </source>
</evidence>
<keyword evidence="4 6" id="KW-0472">Membrane</keyword>
<evidence type="ECO:0000313" key="8">
    <source>
        <dbReference type="Proteomes" id="UP000646244"/>
    </source>
</evidence>
<feature type="compositionally biased region" description="Basic and acidic residues" evidence="5">
    <location>
        <begin position="655"/>
        <end position="672"/>
    </location>
</feature>
<proteinExistence type="predicted"/>
<feature type="region of interest" description="Disordered" evidence="5">
    <location>
        <begin position="1"/>
        <end position="22"/>
    </location>
</feature>
<organism evidence="7 8">
    <name type="scientific">Streptomyces cinnamoneus</name>
    <name type="common">Streptoverticillium cinnamoneum</name>
    <dbReference type="NCBI Taxonomy" id="53446"/>
    <lineage>
        <taxon>Bacteria</taxon>
        <taxon>Bacillati</taxon>
        <taxon>Actinomycetota</taxon>
        <taxon>Actinomycetes</taxon>
        <taxon>Kitasatosporales</taxon>
        <taxon>Streptomycetaceae</taxon>
        <taxon>Streptomyces</taxon>
        <taxon>Streptomyces cinnamoneus group</taxon>
    </lineage>
</organism>
<comment type="subcellular location">
    <subcellularLocation>
        <location evidence="1">Membrane</location>
        <topology evidence="1">Multi-pass membrane protein</topology>
    </subcellularLocation>
</comment>
<dbReference type="Pfam" id="PF13520">
    <property type="entry name" value="AA_permease_2"/>
    <property type="match status" value="1"/>
</dbReference>
<dbReference type="InterPro" id="IPR002293">
    <property type="entry name" value="AA/rel_permease1"/>
</dbReference>
<feature type="transmembrane region" description="Helical" evidence="6">
    <location>
        <begin position="404"/>
        <end position="425"/>
    </location>
</feature>
<feature type="transmembrane region" description="Helical" evidence="6">
    <location>
        <begin position="213"/>
        <end position="233"/>
    </location>
</feature>
<protein>
    <recommendedName>
        <fullName evidence="9">Amino acid permease</fullName>
    </recommendedName>
</protein>
<feature type="compositionally biased region" description="Basic and acidic residues" evidence="5">
    <location>
        <begin position="601"/>
        <end position="630"/>
    </location>
</feature>
<dbReference type="EMBL" id="BMVB01000004">
    <property type="protein sequence ID" value="GHC42850.1"/>
    <property type="molecule type" value="Genomic_DNA"/>
</dbReference>
<feature type="transmembrane region" description="Helical" evidence="6">
    <location>
        <begin position="446"/>
        <end position="468"/>
    </location>
</feature>
<dbReference type="PANTHER" id="PTHR43243:SF24">
    <property type="entry name" value="CATIONIC AMINO ACID TRANSPORT INTEGRAL MEMBRANE PROTEIN ROCE-RELATED"/>
    <property type="match status" value="1"/>
</dbReference>
<feature type="transmembrane region" description="Helical" evidence="6">
    <location>
        <begin position="58"/>
        <end position="79"/>
    </location>
</feature>
<evidence type="ECO:0008006" key="9">
    <source>
        <dbReference type="Google" id="ProtNLM"/>
    </source>
</evidence>
<evidence type="ECO:0000256" key="6">
    <source>
        <dbReference type="SAM" id="Phobius"/>
    </source>
</evidence>
<evidence type="ECO:0000313" key="7">
    <source>
        <dbReference type="EMBL" id="GHC42850.1"/>
    </source>
</evidence>
<keyword evidence="2 6" id="KW-0812">Transmembrane</keyword>
<reference evidence="7" key="2">
    <citation type="submission" date="2020-09" db="EMBL/GenBank/DDBJ databases">
        <authorList>
            <person name="Sun Q."/>
            <person name="Ohkuma M."/>
        </authorList>
    </citation>
    <scope>NUCLEOTIDE SEQUENCE</scope>
    <source>
        <strain evidence="7">JCM 4633</strain>
    </source>
</reference>
<keyword evidence="3 6" id="KW-1133">Transmembrane helix</keyword>
<feature type="transmembrane region" description="Helical" evidence="6">
    <location>
        <begin position="327"/>
        <end position="351"/>
    </location>
</feature>
<feature type="compositionally biased region" description="Basic residues" evidence="5">
    <location>
        <begin position="577"/>
        <end position="593"/>
    </location>
</feature>
<name>A0A918TDA8_STRCJ</name>